<evidence type="ECO:0000313" key="9">
    <source>
        <dbReference type="Proteomes" id="UP000005808"/>
    </source>
</evidence>
<dbReference type="GO" id="GO:0106361">
    <property type="term" value="F:protein-arginine rhamnosyltransferase activity"/>
    <property type="evidence" value="ECO:0007669"/>
    <property type="project" value="InterPro"/>
</dbReference>
<name>H1S5C8_9BURK</name>
<dbReference type="AlphaFoldDB" id="H1S5C8"/>
<evidence type="ECO:0000256" key="5">
    <source>
        <dbReference type="ARBA" id="ARBA00024416"/>
    </source>
</evidence>
<dbReference type="PATRIC" id="fig|1127483.3.peg.3054"/>
<comment type="catalytic activity">
    <reaction evidence="7">
        <text>dTDP-beta-L-rhamnose + L-arginyl-[protein] = N(omega)-(alpha-L-rhamnosyl)-L-arginyl-[protein] + dTDP + H(+)</text>
        <dbReference type="Rhea" id="RHEA:66692"/>
        <dbReference type="Rhea" id="RHEA-COMP:10532"/>
        <dbReference type="Rhea" id="RHEA-COMP:17096"/>
        <dbReference type="ChEBI" id="CHEBI:15378"/>
        <dbReference type="ChEBI" id="CHEBI:29965"/>
        <dbReference type="ChEBI" id="CHEBI:57510"/>
        <dbReference type="ChEBI" id="CHEBI:58369"/>
        <dbReference type="ChEBI" id="CHEBI:167445"/>
    </reaction>
    <physiologicalReaction direction="left-to-right" evidence="7">
        <dbReference type="Rhea" id="RHEA:66693"/>
    </physiologicalReaction>
</comment>
<dbReference type="PIRSF" id="PIRSF015557">
    <property type="entry name" value="UCP015557"/>
    <property type="match status" value="1"/>
</dbReference>
<evidence type="ECO:0000256" key="2">
    <source>
        <dbReference type="ARBA" id="ARBA00022679"/>
    </source>
</evidence>
<comment type="function">
    <text evidence="3">Protein-arginine rhamnosyltransferase that catalyzes the transfer of a single rhamnose to elongation factor P (EF-P) on 'Lys-32', a modification required for EF-P-dependent rescue of polyproline stalled ribosomes.</text>
</comment>
<organism evidence="8 9">
    <name type="scientific">Cupriavidus basilensis OR16</name>
    <dbReference type="NCBI Taxonomy" id="1127483"/>
    <lineage>
        <taxon>Bacteria</taxon>
        <taxon>Pseudomonadati</taxon>
        <taxon>Pseudomonadota</taxon>
        <taxon>Betaproteobacteria</taxon>
        <taxon>Burkholderiales</taxon>
        <taxon>Burkholderiaceae</taxon>
        <taxon>Cupriavidus</taxon>
    </lineage>
</organism>
<evidence type="ECO:0000313" key="8">
    <source>
        <dbReference type="EMBL" id="EHP42295.1"/>
    </source>
</evidence>
<dbReference type="Proteomes" id="UP000005808">
    <property type="component" value="Unassembled WGS sequence"/>
</dbReference>
<dbReference type="EMBL" id="AHJE01000036">
    <property type="protein sequence ID" value="EHP42295.1"/>
    <property type="molecule type" value="Genomic_DNA"/>
</dbReference>
<evidence type="ECO:0000256" key="6">
    <source>
        <dbReference type="ARBA" id="ARBA00030025"/>
    </source>
</evidence>
<evidence type="ECO:0000256" key="7">
    <source>
        <dbReference type="ARBA" id="ARBA00048472"/>
    </source>
</evidence>
<evidence type="ECO:0000256" key="1">
    <source>
        <dbReference type="ARBA" id="ARBA00022676"/>
    </source>
</evidence>
<protein>
    <recommendedName>
        <fullName evidence="5">Protein-arginine rhamnosyltransferase</fullName>
    </recommendedName>
    <alternativeName>
        <fullName evidence="6">EF-P arginine rhamnosyltransferase</fullName>
    </alternativeName>
</protein>
<dbReference type="NCBIfam" id="TIGR03837">
    <property type="entry name" value="efp_Arg_rhamno"/>
    <property type="match status" value="1"/>
</dbReference>
<evidence type="ECO:0000256" key="3">
    <source>
        <dbReference type="ARBA" id="ARBA00024303"/>
    </source>
</evidence>
<accession>H1S5C8</accession>
<evidence type="ECO:0000256" key="4">
    <source>
        <dbReference type="ARBA" id="ARBA00024346"/>
    </source>
</evidence>
<gene>
    <name evidence="8" type="ORF">OR16_15229</name>
</gene>
<dbReference type="InterPro" id="IPR016633">
    <property type="entry name" value="EarP"/>
</dbReference>
<comment type="similarity">
    <text evidence="4">Belongs to the glycosyltransferase 104 family.</text>
</comment>
<keyword evidence="1" id="KW-0328">Glycosyltransferase</keyword>
<comment type="caution">
    <text evidence="8">The sequence shown here is derived from an EMBL/GenBank/DDBJ whole genome shotgun (WGS) entry which is preliminary data.</text>
</comment>
<proteinExistence type="inferred from homology"/>
<sequence length="421" mass="46878">MPTQPDRAIRSWDIFCTVIDNYGDIGVCWRLARQLAQEHGHAVRLWVDDLASFARLAPGLDTAAPEQALAGVTIRPWQRPDQESAQASAARFAGVTPHDAVIESFGCDLPETFLAAMAACEPRPAWINLEYMSAEPWVREHHGMASPHPRLPLVKHFFFPGFEPGTGGLLREAMLGMQREHLRTSPAARAALWHRLGFQPVDGALKVSLFAYPNPALPALLAQWQNGPEPVQCLVPAGLAALQASEWFGAAGCAPGSVFARGNLVVQVVPFVRQEHYDELLWLCDLNFVRGEDCLLGGRWAGRPFVWHIYPQADAAHMVKLDAFLALFLQRLERSGQIEVANALSSFWHSWNKDEEAPDWPRLRAHLPVLGAITEQWQRSLQHLGDLAANLVAFCENCAVCRQSRQSAFAIPNSETYFFRK</sequence>
<dbReference type="Pfam" id="PF10093">
    <property type="entry name" value="EarP"/>
    <property type="match status" value="1"/>
</dbReference>
<dbReference type="RefSeq" id="WP_006158619.1">
    <property type="nucleotide sequence ID" value="NZ_AHJE01000036.1"/>
</dbReference>
<reference evidence="8 9" key="1">
    <citation type="journal article" date="2012" name="J. Bacteriol.">
        <title>De Novo Genome Project of Cupriavidus basilensis OR16.</title>
        <authorList>
            <person name="Cserhati M."/>
            <person name="Kriszt B."/>
            <person name="Szoboszlay S."/>
            <person name="Toth A."/>
            <person name="Szabo I."/>
            <person name="Tancsics A."/>
            <person name="Nagy I."/>
            <person name="Horvath B."/>
            <person name="Nagy I."/>
            <person name="Kukolya J."/>
        </authorList>
    </citation>
    <scope>NUCLEOTIDE SEQUENCE [LARGE SCALE GENOMIC DNA]</scope>
    <source>
        <strain evidence="8 9">OR16</strain>
    </source>
</reference>
<keyword evidence="2" id="KW-0808">Transferase</keyword>
<dbReference type="OrthoDB" id="209085at2"/>